<evidence type="ECO:0000313" key="1">
    <source>
        <dbReference type="EMBL" id="EKM32404.1"/>
    </source>
</evidence>
<dbReference type="Proteomes" id="UP000008367">
    <property type="component" value="Unassembled WGS sequence"/>
</dbReference>
<proteinExistence type="predicted"/>
<dbReference type="AlphaFoldDB" id="A0A454D1D5"/>
<protein>
    <submittedName>
        <fullName evidence="1">Uncharacterized protein</fullName>
    </submittedName>
</protein>
<gene>
    <name evidence="1" type="ORF">VCHENC02_2037</name>
</gene>
<dbReference type="EMBL" id="AJSR01000748">
    <property type="protein sequence ID" value="EKM32404.1"/>
    <property type="molecule type" value="Genomic_DNA"/>
</dbReference>
<accession>A0A454D1D5</accession>
<sequence>MPLKSEVSVSYYCFPEPIFFNGSGFFCLVSLNAKMECEELFLAFCQGS</sequence>
<reference evidence="1 2" key="1">
    <citation type="submission" date="2012-10" db="EMBL/GenBank/DDBJ databases">
        <title>Genome sequence of Vibrio Cholerae HENC-02.</title>
        <authorList>
            <person name="Eppinger M."/>
            <person name="Hasan N.A."/>
            <person name="Sengamalay N."/>
            <person name="Hine E."/>
            <person name="Su Q."/>
            <person name="Daugherty S.C."/>
            <person name="Young S."/>
            <person name="Sadzewicz L."/>
            <person name="Tallon L."/>
            <person name="Cebula T.A."/>
            <person name="Ravel J."/>
            <person name="Colwell R.R."/>
        </authorList>
    </citation>
    <scope>NUCLEOTIDE SEQUENCE [LARGE SCALE GENOMIC DNA]</scope>
    <source>
        <strain evidence="1 2">HENC-02</strain>
    </source>
</reference>
<organism evidence="1 2">
    <name type="scientific">Vibrio harveyi</name>
    <name type="common">Beneckea harveyi</name>
    <dbReference type="NCBI Taxonomy" id="669"/>
    <lineage>
        <taxon>Bacteria</taxon>
        <taxon>Pseudomonadati</taxon>
        <taxon>Pseudomonadota</taxon>
        <taxon>Gammaproteobacteria</taxon>
        <taxon>Vibrionales</taxon>
        <taxon>Vibrionaceae</taxon>
        <taxon>Vibrio</taxon>
    </lineage>
</organism>
<evidence type="ECO:0000313" key="2">
    <source>
        <dbReference type="Proteomes" id="UP000008367"/>
    </source>
</evidence>
<comment type="caution">
    <text evidence="1">The sequence shown here is derived from an EMBL/GenBank/DDBJ whole genome shotgun (WGS) entry which is preliminary data.</text>
</comment>
<name>A0A454D1D5_VIBHA</name>